<protein>
    <submittedName>
        <fullName evidence="3">SPOR domain-containing protein</fullName>
    </submittedName>
</protein>
<dbReference type="RefSeq" id="WP_214176012.1">
    <property type="nucleotide sequence ID" value="NZ_JAHCVK010000006.1"/>
</dbReference>
<dbReference type="Proteomes" id="UP000756860">
    <property type="component" value="Unassembled WGS sequence"/>
</dbReference>
<evidence type="ECO:0000313" key="3">
    <source>
        <dbReference type="EMBL" id="MBT0654010.1"/>
    </source>
</evidence>
<dbReference type="InterPro" id="IPR007730">
    <property type="entry name" value="SPOR-like_dom"/>
</dbReference>
<keyword evidence="1" id="KW-0732">Signal</keyword>
<evidence type="ECO:0000259" key="2">
    <source>
        <dbReference type="PROSITE" id="PS51724"/>
    </source>
</evidence>
<dbReference type="InterPro" id="IPR036680">
    <property type="entry name" value="SPOR-like_sf"/>
</dbReference>
<dbReference type="Pfam" id="PF05036">
    <property type="entry name" value="SPOR"/>
    <property type="match status" value="1"/>
</dbReference>
<feature type="signal peptide" evidence="1">
    <location>
        <begin position="1"/>
        <end position="33"/>
    </location>
</feature>
<sequence>MSGFMNFRVCSIKRAFRYTVATLIIAFTMTACGGGDGEANPPVSQGQYEWVALEQLQLPTPLPENGIYALQAGKFSNAEGAEALRSRVLTLGLPSSVIPVVDKDGLYWFIVSIGSFESPDAARASSPSISSQLGMSEQLPLILLPPQK</sequence>
<proteinExistence type="predicted"/>
<dbReference type="Gene3D" id="3.30.70.1070">
    <property type="entry name" value="Sporulation related repeat"/>
    <property type="match status" value="1"/>
</dbReference>
<gene>
    <name evidence="3" type="ORF">KI810_13150</name>
</gene>
<dbReference type="SUPFAM" id="SSF110997">
    <property type="entry name" value="Sporulation related repeat"/>
    <property type="match status" value="1"/>
</dbReference>
<feature type="chain" id="PRO_5047487757" evidence="1">
    <location>
        <begin position="34"/>
        <end position="148"/>
    </location>
</feature>
<name>A0ABS5SF68_9BACT</name>
<accession>A0ABS5SF68</accession>
<evidence type="ECO:0000313" key="4">
    <source>
        <dbReference type="Proteomes" id="UP000756860"/>
    </source>
</evidence>
<reference evidence="3 4" key="1">
    <citation type="submission" date="2021-05" db="EMBL/GenBank/DDBJ databases">
        <title>The draft genome of Geobacter luticola JCM 17780.</title>
        <authorList>
            <person name="Xu Z."/>
            <person name="Masuda Y."/>
            <person name="Itoh H."/>
            <person name="Senoo K."/>
        </authorList>
    </citation>
    <scope>NUCLEOTIDE SEQUENCE [LARGE SCALE GENOMIC DNA]</scope>
    <source>
        <strain evidence="3 4">JCM 17780</strain>
    </source>
</reference>
<keyword evidence="4" id="KW-1185">Reference proteome</keyword>
<feature type="domain" description="SPOR" evidence="2">
    <location>
        <begin position="62"/>
        <end position="142"/>
    </location>
</feature>
<dbReference type="PROSITE" id="PS51724">
    <property type="entry name" value="SPOR"/>
    <property type="match status" value="1"/>
</dbReference>
<evidence type="ECO:0000256" key="1">
    <source>
        <dbReference type="SAM" id="SignalP"/>
    </source>
</evidence>
<dbReference type="EMBL" id="JAHCVK010000006">
    <property type="protein sequence ID" value="MBT0654010.1"/>
    <property type="molecule type" value="Genomic_DNA"/>
</dbReference>
<comment type="caution">
    <text evidence="3">The sequence shown here is derived from an EMBL/GenBank/DDBJ whole genome shotgun (WGS) entry which is preliminary data.</text>
</comment>
<organism evidence="3 4">
    <name type="scientific">Geomobilimonas luticola</name>
    <dbReference type="NCBI Taxonomy" id="1114878"/>
    <lineage>
        <taxon>Bacteria</taxon>
        <taxon>Pseudomonadati</taxon>
        <taxon>Thermodesulfobacteriota</taxon>
        <taxon>Desulfuromonadia</taxon>
        <taxon>Geobacterales</taxon>
        <taxon>Geobacteraceae</taxon>
        <taxon>Geomobilimonas</taxon>
    </lineage>
</organism>